<protein>
    <submittedName>
        <fullName evidence="5">Helix-turn-helix domain-containing protein</fullName>
    </submittedName>
</protein>
<dbReference type="Pfam" id="PF02311">
    <property type="entry name" value="AraC_binding"/>
    <property type="match status" value="1"/>
</dbReference>
<dbReference type="InterPro" id="IPR037923">
    <property type="entry name" value="HTH-like"/>
</dbReference>
<evidence type="ECO:0000313" key="5">
    <source>
        <dbReference type="EMBL" id="RRJ23485.1"/>
    </source>
</evidence>
<dbReference type="PROSITE" id="PS01124">
    <property type="entry name" value="HTH_ARAC_FAMILY_2"/>
    <property type="match status" value="1"/>
</dbReference>
<dbReference type="SUPFAM" id="SSF46689">
    <property type="entry name" value="Homeodomain-like"/>
    <property type="match status" value="1"/>
</dbReference>
<keyword evidence="1" id="KW-0805">Transcription regulation</keyword>
<dbReference type="SMART" id="SM00342">
    <property type="entry name" value="HTH_ARAC"/>
    <property type="match status" value="1"/>
</dbReference>
<dbReference type="InterPro" id="IPR003313">
    <property type="entry name" value="AraC-bd"/>
</dbReference>
<name>A0A3P3QR06_9GAMM</name>
<dbReference type="OrthoDB" id="2547276at2"/>
<comment type="caution">
    <text evidence="5">The sequence shown here is derived from an EMBL/GenBank/DDBJ whole genome shotgun (WGS) entry which is preliminary data.</text>
</comment>
<evidence type="ECO:0000256" key="2">
    <source>
        <dbReference type="ARBA" id="ARBA00023125"/>
    </source>
</evidence>
<keyword evidence="3" id="KW-0804">Transcription</keyword>
<keyword evidence="6" id="KW-1185">Reference proteome</keyword>
<dbReference type="InterPro" id="IPR018062">
    <property type="entry name" value="HTH_AraC-typ_CS"/>
</dbReference>
<evidence type="ECO:0000256" key="1">
    <source>
        <dbReference type="ARBA" id="ARBA00023015"/>
    </source>
</evidence>
<keyword evidence="2" id="KW-0238">DNA-binding</keyword>
<evidence type="ECO:0000256" key="3">
    <source>
        <dbReference type="ARBA" id="ARBA00023163"/>
    </source>
</evidence>
<dbReference type="PANTHER" id="PTHR43280:SF2">
    <property type="entry name" value="HTH-TYPE TRANSCRIPTIONAL REGULATOR EXSA"/>
    <property type="match status" value="1"/>
</dbReference>
<dbReference type="GO" id="GO:0003700">
    <property type="term" value="F:DNA-binding transcription factor activity"/>
    <property type="evidence" value="ECO:0007669"/>
    <property type="project" value="InterPro"/>
</dbReference>
<dbReference type="PROSITE" id="PS00041">
    <property type="entry name" value="HTH_ARAC_FAMILY_1"/>
    <property type="match status" value="1"/>
</dbReference>
<gene>
    <name evidence="5" type="ORF">EIK76_05300</name>
</gene>
<evidence type="ECO:0000259" key="4">
    <source>
        <dbReference type="PROSITE" id="PS01124"/>
    </source>
</evidence>
<reference evidence="5 6" key="1">
    <citation type="submission" date="2018-11" db="EMBL/GenBank/DDBJ databases">
        <title>Draft genome analysis of Rheinheimera mesophila isolated from an industrial waste site.</title>
        <authorList>
            <person name="Yu Q."/>
            <person name="Qi Y."/>
            <person name="Zhang H."/>
            <person name="Lu Y."/>
            <person name="Pu J."/>
        </authorList>
    </citation>
    <scope>NUCLEOTIDE SEQUENCE [LARGE SCALE GENOMIC DNA]</scope>
    <source>
        <strain evidence="5 6">IITR13</strain>
    </source>
</reference>
<dbReference type="GO" id="GO:0043565">
    <property type="term" value="F:sequence-specific DNA binding"/>
    <property type="evidence" value="ECO:0007669"/>
    <property type="project" value="InterPro"/>
</dbReference>
<sequence>MPENDIMISKTANNTIILVGEDCQEWICCDSLLPALAQQGIWLAGYSELQHLYQIQRVLPGIDTLLVTVSGQGMVKLAEHWQMQHAGDWVWLPSGSPVQYQLADPDTTTPWQLCWILFYSTTTPTLSSYQSGTTDQALQLKLLLQFLYNEQQNPKADQSSTLCCQQLQLLTQRVRQHSMVAPLEQLRQRLMTSLAKAWTVAAMADSAFLSERQLHRLCLQHWGHTPKHYLQLLRLRQAAMLLTSTSLSIEQIAERTGFSNPYHFSTVFKAHYQQPPGLYRRQKHPLFISQPQVN</sequence>
<dbReference type="SUPFAM" id="SSF51215">
    <property type="entry name" value="Regulatory protein AraC"/>
    <property type="match status" value="1"/>
</dbReference>
<organism evidence="5 6">
    <name type="scientific">Rheinheimera mesophila</name>
    <dbReference type="NCBI Taxonomy" id="1547515"/>
    <lineage>
        <taxon>Bacteria</taxon>
        <taxon>Pseudomonadati</taxon>
        <taxon>Pseudomonadota</taxon>
        <taxon>Gammaproteobacteria</taxon>
        <taxon>Chromatiales</taxon>
        <taxon>Chromatiaceae</taxon>
        <taxon>Rheinheimera</taxon>
    </lineage>
</organism>
<feature type="domain" description="HTH araC/xylS-type" evidence="4">
    <location>
        <begin position="184"/>
        <end position="282"/>
    </location>
</feature>
<dbReference type="Gene3D" id="1.10.10.60">
    <property type="entry name" value="Homeodomain-like"/>
    <property type="match status" value="2"/>
</dbReference>
<dbReference type="InterPro" id="IPR018060">
    <property type="entry name" value="HTH_AraC"/>
</dbReference>
<evidence type="ECO:0000313" key="6">
    <source>
        <dbReference type="Proteomes" id="UP000276260"/>
    </source>
</evidence>
<dbReference type="AlphaFoldDB" id="A0A3P3QR06"/>
<dbReference type="Pfam" id="PF12833">
    <property type="entry name" value="HTH_18"/>
    <property type="match status" value="1"/>
</dbReference>
<proteinExistence type="predicted"/>
<accession>A0A3P3QR06</accession>
<dbReference type="Gene3D" id="2.60.120.280">
    <property type="entry name" value="Regulatory protein AraC"/>
    <property type="match status" value="1"/>
</dbReference>
<dbReference type="PANTHER" id="PTHR43280">
    <property type="entry name" value="ARAC-FAMILY TRANSCRIPTIONAL REGULATOR"/>
    <property type="match status" value="1"/>
</dbReference>
<dbReference type="InterPro" id="IPR009057">
    <property type="entry name" value="Homeodomain-like_sf"/>
</dbReference>
<dbReference type="Proteomes" id="UP000276260">
    <property type="component" value="Unassembled WGS sequence"/>
</dbReference>
<dbReference type="EMBL" id="RRCF01000001">
    <property type="protein sequence ID" value="RRJ23485.1"/>
    <property type="molecule type" value="Genomic_DNA"/>
</dbReference>